<protein>
    <recommendedName>
        <fullName evidence="5">DUF4148 domain-containing protein</fullName>
    </recommendedName>
</protein>
<dbReference type="GeneID" id="97307684"/>
<feature type="compositionally biased region" description="Polar residues" evidence="1">
    <location>
        <begin position="23"/>
        <end position="73"/>
    </location>
</feature>
<gene>
    <name evidence="3" type="ORF">E2553_02590</name>
</gene>
<evidence type="ECO:0008006" key="5">
    <source>
        <dbReference type="Google" id="ProtNLM"/>
    </source>
</evidence>
<keyword evidence="2" id="KW-0732">Signal</keyword>
<dbReference type="AlphaFoldDB" id="A0A4Y8N326"/>
<sequence length="80" mass="8053">MKSLIQAVAIAVVLAAPVASFAQSSNDPASQGAQTQAAGRQDSAQVNNSGYGSASVGTWQAGQGSDTTISSYSPPIRNVR</sequence>
<reference evidence="3 4" key="1">
    <citation type="submission" date="2019-03" db="EMBL/GenBank/DDBJ databases">
        <title>Complete Genome Sequence of Paraburkholderia dipogonis ICMP 19430T, a Nitrogen-fixing Symbiont of the South African Invasive Legume Dipogon lignosus in New Zealand.</title>
        <authorList>
            <person name="De Meyer S.E."/>
        </authorList>
    </citation>
    <scope>NUCLEOTIDE SEQUENCE [LARGE SCALE GENOMIC DNA]</scope>
    <source>
        <strain evidence="3 4">ICMP 19430</strain>
    </source>
</reference>
<dbReference type="EMBL" id="SNVI01000001">
    <property type="protein sequence ID" value="TFE44011.1"/>
    <property type="molecule type" value="Genomic_DNA"/>
</dbReference>
<evidence type="ECO:0000256" key="2">
    <source>
        <dbReference type="SAM" id="SignalP"/>
    </source>
</evidence>
<accession>A0A4Y8N326</accession>
<feature type="signal peptide" evidence="2">
    <location>
        <begin position="1"/>
        <end position="22"/>
    </location>
</feature>
<dbReference type="RefSeq" id="WP_134455894.1">
    <property type="nucleotide sequence ID" value="NZ_JBHMFL010000037.1"/>
</dbReference>
<dbReference type="Proteomes" id="UP000297385">
    <property type="component" value="Unassembled WGS sequence"/>
</dbReference>
<evidence type="ECO:0000313" key="4">
    <source>
        <dbReference type="Proteomes" id="UP000297385"/>
    </source>
</evidence>
<feature type="chain" id="PRO_5021438520" description="DUF4148 domain-containing protein" evidence="2">
    <location>
        <begin position="23"/>
        <end position="80"/>
    </location>
</feature>
<organism evidence="3 4">
    <name type="scientific">Paraburkholderia dipogonis</name>
    <dbReference type="NCBI Taxonomy" id="1211383"/>
    <lineage>
        <taxon>Bacteria</taxon>
        <taxon>Pseudomonadati</taxon>
        <taxon>Pseudomonadota</taxon>
        <taxon>Betaproteobacteria</taxon>
        <taxon>Burkholderiales</taxon>
        <taxon>Burkholderiaceae</taxon>
        <taxon>Paraburkholderia</taxon>
    </lineage>
</organism>
<name>A0A4Y8N326_9BURK</name>
<feature type="region of interest" description="Disordered" evidence="1">
    <location>
        <begin position="23"/>
        <end position="80"/>
    </location>
</feature>
<evidence type="ECO:0000313" key="3">
    <source>
        <dbReference type="EMBL" id="TFE44011.1"/>
    </source>
</evidence>
<comment type="caution">
    <text evidence="3">The sequence shown here is derived from an EMBL/GenBank/DDBJ whole genome shotgun (WGS) entry which is preliminary data.</text>
</comment>
<proteinExistence type="predicted"/>
<evidence type="ECO:0000256" key="1">
    <source>
        <dbReference type="SAM" id="MobiDB-lite"/>
    </source>
</evidence>